<gene>
    <name evidence="1" type="ORF">DSO57_1016960</name>
</gene>
<dbReference type="Proteomes" id="UP001165960">
    <property type="component" value="Unassembled WGS sequence"/>
</dbReference>
<keyword evidence="2" id="KW-1185">Reference proteome</keyword>
<sequence length="212" mass="22921">MQGPPEAVQDHDSSNRIATGGIWSPPPYDLLANLLAGEADPQPGGGVGTAGSTPSKVPHKRPHATQINFPTTQSQTWKSTQIPKPGTRTTGNLNPKGNLIYRLTHYKDQATPCLIHLIDCRDRVSPKIVNASCIIMNKLNKISSGFQMFPPVDWKGVAGSALGRALSAIALTAVAWKRCAGLVSCVSAIMFILLEGTLFLLSFVCRLYWFRP</sequence>
<name>A0ACC2UDZ8_9FUNG</name>
<organism evidence="1 2">
    <name type="scientific">Entomophthora muscae</name>
    <dbReference type="NCBI Taxonomy" id="34485"/>
    <lineage>
        <taxon>Eukaryota</taxon>
        <taxon>Fungi</taxon>
        <taxon>Fungi incertae sedis</taxon>
        <taxon>Zoopagomycota</taxon>
        <taxon>Entomophthoromycotina</taxon>
        <taxon>Entomophthoromycetes</taxon>
        <taxon>Entomophthorales</taxon>
        <taxon>Entomophthoraceae</taxon>
        <taxon>Entomophthora</taxon>
    </lineage>
</organism>
<accession>A0ACC2UDZ8</accession>
<evidence type="ECO:0000313" key="1">
    <source>
        <dbReference type="EMBL" id="KAJ9085129.1"/>
    </source>
</evidence>
<comment type="caution">
    <text evidence="1">The sequence shown here is derived from an EMBL/GenBank/DDBJ whole genome shotgun (WGS) entry which is preliminary data.</text>
</comment>
<protein>
    <submittedName>
        <fullName evidence="1">Uncharacterized protein</fullName>
    </submittedName>
</protein>
<proteinExistence type="predicted"/>
<reference evidence="1" key="1">
    <citation type="submission" date="2022-04" db="EMBL/GenBank/DDBJ databases">
        <title>Genome of the entomopathogenic fungus Entomophthora muscae.</title>
        <authorList>
            <person name="Elya C."/>
            <person name="Lovett B.R."/>
            <person name="Lee E."/>
            <person name="Macias A.M."/>
            <person name="Hajek A.E."/>
            <person name="De Bivort B.L."/>
            <person name="Kasson M.T."/>
            <person name="De Fine Licht H.H."/>
            <person name="Stajich J.E."/>
        </authorList>
    </citation>
    <scope>NUCLEOTIDE SEQUENCE</scope>
    <source>
        <strain evidence="1">Berkeley</strain>
    </source>
</reference>
<evidence type="ECO:0000313" key="2">
    <source>
        <dbReference type="Proteomes" id="UP001165960"/>
    </source>
</evidence>
<dbReference type="EMBL" id="QTSX02000780">
    <property type="protein sequence ID" value="KAJ9085129.1"/>
    <property type="molecule type" value="Genomic_DNA"/>
</dbReference>